<dbReference type="InterPro" id="IPR029016">
    <property type="entry name" value="GAF-like_dom_sf"/>
</dbReference>
<dbReference type="PANTHER" id="PTHR30136">
    <property type="entry name" value="HELIX-TURN-HELIX TRANSCRIPTIONAL REGULATOR, ICLR FAMILY"/>
    <property type="match status" value="1"/>
</dbReference>
<feature type="domain" description="HTH iclR-type" evidence="4">
    <location>
        <begin position="21"/>
        <end position="82"/>
    </location>
</feature>
<keyword evidence="7" id="KW-1185">Reference proteome</keyword>
<dbReference type="PANTHER" id="PTHR30136:SF33">
    <property type="entry name" value="TRANSCRIPTIONAL REGULATORY PROTEIN"/>
    <property type="match status" value="1"/>
</dbReference>
<organism evidence="6 7">
    <name type="scientific">Paralysiella testudinis</name>
    <dbReference type="NCBI Taxonomy" id="2809020"/>
    <lineage>
        <taxon>Bacteria</taxon>
        <taxon>Pseudomonadati</taxon>
        <taxon>Pseudomonadota</taxon>
        <taxon>Betaproteobacteria</taxon>
        <taxon>Neisseriales</taxon>
        <taxon>Neisseriaceae</taxon>
        <taxon>Paralysiella</taxon>
    </lineage>
</organism>
<dbReference type="SUPFAM" id="SSF46785">
    <property type="entry name" value="Winged helix' DNA-binding domain"/>
    <property type="match status" value="1"/>
</dbReference>
<dbReference type="EMBL" id="CP069798">
    <property type="protein sequence ID" value="QRQ81369.1"/>
    <property type="molecule type" value="Genomic_DNA"/>
</dbReference>
<evidence type="ECO:0000256" key="1">
    <source>
        <dbReference type="ARBA" id="ARBA00023015"/>
    </source>
</evidence>
<evidence type="ECO:0000259" key="5">
    <source>
        <dbReference type="PROSITE" id="PS51078"/>
    </source>
</evidence>
<proteinExistence type="predicted"/>
<dbReference type="GO" id="GO:0003677">
    <property type="term" value="F:DNA binding"/>
    <property type="evidence" value="ECO:0007669"/>
    <property type="project" value="UniProtKB-KW"/>
</dbReference>
<dbReference type="GO" id="GO:0045892">
    <property type="term" value="P:negative regulation of DNA-templated transcription"/>
    <property type="evidence" value="ECO:0007669"/>
    <property type="project" value="TreeGrafter"/>
</dbReference>
<dbReference type="InterPro" id="IPR014757">
    <property type="entry name" value="Tscrpt_reg_IclR_C"/>
</dbReference>
<dbReference type="SUPFAM" id="SSF55781">
    <property type="entry name" value="GAF domain-like"/>
    <property type="match status" value="1"/>
</dbReference>
<evidence type="ECO:0000256" key="3">
    <source>
        <dbReference type="ARBA" id="ARBA00023163"/>
    </source>
</evidence>
<reference evidence="6" key="1">
    <citation type="submission" date="2021-02" db="EMBL/GenBank/DDBJ databases">
        <title>Neisseriaceae sp. 26B isolated from the cloaca of a Common Toad-headed Turtle (Mesoclemmys nasuta).</title>
        <authorList>
            <person name="Spergser J."/>
            <person name="Busse H.-J."/>
        </authorList>
    </citation>
    <scope>NUCLEOTIDE SEQUENCE</scope>
    <source>
        <strain evidence="6">26B</strain>
    </source>
</reference>
<protein>
    <submittedName>
        <fullName evidence="6">IclR family transcriptional regulator</fullName>
    </submittedName>
</protein>
<evidence type="ECO:0000313" key="7">
    <source>
        <dbReference type="Proteomes" id="UP000653156"/>
    </source>
</evidence>
<name>A0A892ZKG0_9NEIS</name>
<keyword evidence="3" id="KW-0804">Transcription</keyword>
<evidence type="ECO:0000313" key="6">
    <source>
        <dbReference type="EMBL" id="QRQ81369.1"/>
    </source>
</evidence>
<keyword evidence="2" id="KW-0238">DNA-binding</keyword>
<dbReference type="AlphaFoldDB" id="A0A892ZKG0"/>
<gene>
    <name evidence="6" type="ORF">JQU52_11715</name>
</gene>
<dbReference type="SMART" id="SM00346">
    <property type="entry name" value="HTH_ICLR"/>
    <property type="match status" value="1"/>
</dbReference>
<dbReference type="KEGG" id="ptes:JQU52_11715"/>
<dbReference type="Pfam" id="PF09339">
    <property type="entry name" value="HTH_IclR"/>
    <property type="match status" value="1"/>
</dbReference>
<keyword evidence="1" id="KW-0805">Transcription regulation</keyword>
<evidence type="ECO:0000256" key="2">
    <source>
        <dbReference type="ARBA" id="ARBA00023125"/>
    </source>
</evidence>
<dbReference type="InterPro" id="IPR036390">
    <property type="entry name" value="WH_DNA-bd_sf"/>
</dbReference>
<evidence type="ECO:0000259" key="4">
    <source>
        <dbReference type="PROSITE" id="PS51077"/>
    </source>
</evidence>
<dbReference type="Gene3D" id="1.10.10.10">
    <property type="entry name" value="Winged helix-like DNA-binding domain superfamily/Winged helix DNA-binding domain"/>
    <property type="match status" value="1"/>
</dbReference>
<accession>A0A892ZKG0</accession>
<dbReference type="Pfam" id="PF01614">
    <property type="entry name" value="IclR_C"/>
    <property type="match status" value="1"/>
</dbReference>
<dbReference type="InterPro" id="IPR005471">
    <property type="entry name" value="Tscrpt_reg_IclR_N"/>
</dbReference>
<dbReference type="GO" id="GO:0003700">
    <property type="term" value="F:DNA-binding transcription factor activity"/>
    <property type="evidence" value="ECO:0007669"/>
    <property type="project" value="TreeGrafter"/>
</dbReference>
<dbReference type="Proteomes" id="UP000653156">
    <property type="component" value="Chromosome"/>
</dbReference>
<dbReference type="PROSITE" id="PS51078">
    <property type="entry name" value="ICLR_ED"/>
    <property type="match status" value="1"/>
</dbReference>
<dbReference type="RefSeq" id="WP_230338662.1">
    <property type="nucleotide sequence ID" value="NZ_CP069798.1"/>
</dbReference>
<sequence>MLKTILQQIDKAEHDNDRQFITALARGLSLLSTFENSGITLTHQAICERTGLPKATVSRLIYTLLKTEFLAADRDGGYRLGMASIQLSATAWAQYDLTRTAQPLMAAFAAENQVSVSLAKEEMGEMLYLASFRSPARLAVQLMVGSKVPIAQTAIGRAFFAVSDALQREAIGRNMQTVMPAQFEQQWQLLLQQSEFFRQHGYSLSNGDFSPDILAIAVGVYNRAEARYTHSLNASVPASRWHVNDFVRDIAPKLQRLAARISER</sequence>
<feature type="domain" description="IclR-ED" evidence="5">
    <location>
        <begin position="83"/>
        <end position="264"/>
    </location>
</feature>
<dbReference type="Gene3D" id="3.30.450.40">
    <property type="match status" value="1"/>
</dbReference>
<dbReference type="InterPro" id="IPR036388">
    <property type="entry name" value="WH-like_DNA-bd_sf"/>
</dbReference>
<dbReference type="PROSITE" id="PS51077">
    <property type="entry name" value="HTH_ICLR"/>
    <property type="match status" value="1"/>
</dbReference>
<dbReference type="InterPro" id="IPR050707">
    <property type="entry name" value="HTH_MetabolicPath_Reg"/>
</dbReference>